<dbReference type="Proteomes" id="UP001595443">
    <property type="component" value="Unassembled WGS sequence"/>
</dbReference>
<proteinExistence type="predicted"/>
<comment type="caution">
    <text evidence="1">The sequence shown here is derived from an EMBL/GenBank/DDBJ whole genome shotgun (WGS) entry which is preliminary data.</text>
</comment>
<evidence type="ECO:0000313" key="1">
    <source>
        <dbReference type="EMBL" id="MFC2967100.1"/>
    </source>
</evidence>
<sequence length="95" mass="9832">MSQTLTFMDCRGLSAPLTVLRIKQAMTGRADSLPLDVVIDHSCCDGSLVADCLGDDCGAVRLLHVAGGVAPDVVPGLAAAMTGTTERPTSRRPHA</sequence>
<name>A0ABV7AD49_9RHOB</name>
<evidence type="ECO:0000313" key="2">
    <source>
        <dbReference type="Proteomes" id="UP001595443"/>
    </source>
</evidence>
<dbReference type="EMBL" id="JBHRSK010000004">
    <property type="protein sequence ID" value="MFC2967100.1"/>
    <property type="molecule type" value="Genomic_DNA"/>
</dbReference>
<gene>
    <name evidence="1" type="ORF">ACFOES_03265</name>
</gene>
<dbReference type="RefSeq" id="WP_377831741.1">
    <property type="nucleotide sequence ID" value="NZ_JBHRSK010000004.1"/>
</dbReference>
<keyword evidence="2" id="KW-1185">Reference proteome</keyword>
<organism evidence="1 2">
    <name type="scientific">Acidimangrovimonas pyrenivorans</name>
    <dbReference type="NCBI Taxonomy" id="2030798"/>
    <lineage>
        <taxon>Bacteria</taxon>
        <taxon>Pseudomonadati</taxon>
        <taxon>Pseudomonadota</taxon>
        <taxon>Alphaproteobacteria</taxon>
        <taxon>Rhodobacterales</taxon>
        <taxon>Paracoccaceae</taxon>
        <taxon>Acidimangrovimonas</taxon>
    </lineage>
</organism>
<accession>A0ABV7AD49</accession>
<reference evidence="2" key="1">
    <citation type="journal article" date="2019" name="Int. J. Syst. Evol. Microbiol.">
        <title>The Global Catalogue of Microorganisms (GCM) 10K type strain sequencing project: providing services to taxonomists for standard genome sequencing and annotation.</title>
        <authorList>
            <consortium name="The Broad Institute Genomics Platform"/>
            <consortium name="The Broad Institute Genome Sequencing Center for Infectious Disease"/>
            <person name="Wu L."/>
            <person name="Ma J."/>
        </authorList>
    </citation>
    <scope>NUCLEOTIDE SEQUENCE [LARGE SCALE GENOMIC DNA]</scope>
    <source>
        <strain evidence="2">KCTC 62192</strain>
    </source>
</reference>
<protein>
    <submittedName>
        <fullName evidence="1">Uncharacterized protein</fullName>
    </submittedName>
</protein>